<proteinExistence type="inferred from homology"/>
<dbReference type="InterPro" id="IPR043504">
    <property type="entry name" value="Peptidase_S1_PA_chymotrypsin"/>
</dbReference>
<keyword evidence="2 6" id="KW-0645">Protease</keyword>
<evidence type="ECO:0000259" key="8">
    <source>
        <dbReference type="PROSITE" id="PS50240"/>
    </source>
</evidence>
<evidence type="ECO:0000256" key="3">
    <source>
        <dbReference type="ARBA" id="ARBA00022729"/>
    </source>
</evidence>
<dbReference type="InterPro" id="IPR000126">
    <property type="entry name" value="V8_ser_AS"/>
</dbReference>
<dbReference type="PANTHER" id="PTHR15462:SF8">
    <property type="entry name" value="SERINE PROTEASE"/>
    <property type="match status" value="1"/>
</dbReference>
<reference evidence="9 10" key="1">
    <citation type="submission" date="2016-10" db="EMBL/GenBank/DDBJ databases">
        <authorList>
            <person name="Varghese N."/>
            <person name="Submissions S."/>
        </authorList>
    </citation>
    <scope>NUCLEOTIDE SEQUENCE [LARGE SCALE GENOMIC DNA]</scope>
    <source>
        <strain evidence="9 10">DSM 16525</strain>
    </source>
</reference>
<evidence type="ECO:0000256" key="4">
    <source>
        <dbReference type="ARBA" id="ARBA00022801"/>
    </source>
</evidence>
<accession>A0ABY1CTX0</accession>
<dbReference type="PRINTS" id="PR00839">
    <property type="entry name" value="V8PROTEASE"/>
</dbReference>
<dbReference type="Pfam" id="PF00089">
    <property type="entry name" value="Trypsin"/>
    <property type="match status" value="1"/>
</dbReference>
<dbReference type="RefSeq" id="WP_074958266.1">
    <property type="nucleotide sequence ID" value="NZ_BJXR01000040.1"/>
</dbReference>
<evidence type="ECO:0000313" key="10">
    <source>
        <dbReference type="Proteomes" id="UP000183760"/>
    </source>
</evidence>
<evidence type="ECO:0000256" key="2">
    <source>
        <dbReference type="ARBA" id="ARBA00022670"/>
    </source>
</evidence>
<protein>
    <recommendedName>
        <fullName evidence="6">Serine protease</fullName>
        <ecNumber evidence="6">3.4.21.-</ecNumber>
    </recommendedName>
</protein>
<feature type="compositionally biased region" description="Low complexity" evidence="7">
    <location>
        <begin position="27"/>
        <end position="41"/>
    </location>
</feature>
<dbReference type="PROSITE" id="PS00673">
    <property type="entry name" value="V8_SER"/>
    <property type="match status" value="1"/>
</dbReference>
<gene>
    <name evidence="9" type="ORF">SAMN05443572_112271</name>
</gene>
<dbReference type="PANTHER" id="PTHR15462">
    <property type="entry name" value="SERINE PROTEASE"/>
    <property type="match status" value="1"/>
</dbReference>
<evidence type="ECO:0000256" key="6">
    <source>
        <dbReference type="RuleBase" id="RU004296"/>
    </source>
</evidence>
<feature type="signal peptide" evidence="6">
    <location>
        <begin position="1"/>
        <end position="24"/>
    </location>
</feature>
<name>A0ABY1CTX0_MYXFU</name>
<keyword evidence="10" id="KW-1185">Reference proteome</keyword>
<dbReference type="InterPro" id="IPR009003">
    <property type="entry name" value="Peptidase_S1_PA"/>
</dbReference>
<feature type="domain" description="Peptidase S1" evidence="8">
    <location>
        <begin position="85"/>
        <end position="412"/>
    </location>
</feature>
<dbReference type="SUPFAM" id="SSF50494">
    <property type="entry name" value="Trypsin-like serine proteases"/>
    <property type="match status" value="1"/>
</dbReference>
<dbReference type="Gene3D" id="2.60.120.380">
    <property type="match status" value="1"/>
</dbReference>
<organism evidence="9 10">
    <name type="scientific">Myxococcus fulvus</name>
    <dbReference type="NCBI Taxonomy" id="33"/>
    <lineage>
        <taxon>Bacteria</taxon>
        <taxon>Pseudomonadati</taxon>
        <taxon>Myxococcota</taxon>
        <taxon>Myxococcia</taxon>
        <taxon>Myxococcales</taxon>
        <taxon>Cystobacterineae</taxon>
        <taxon>Myxococcaceae</taxon>
        <taxon>Myxococcus</taxon>
    </lineage>
</organism>
<keyword evidence="3 6" id="KW-0732">Signal</keyword>
<keyword evidence="4 6" id="KW-0378">Hydrolase</keyword>
<dbReference type="PROSITE" id="PS51257">
    <property type="entry name" value="PROKAR_LIPOPROTEIN"/>
    <property type="match status" value="1"/>
</dbReference>
<evidence type="ECO:0000256" key="1">
    <source>
        <dbReference type="ARBA" id="ARBA00008764"/>
    </source>
</evidence>
<sequence>MRTMSRVASRKLLGTMLCALTISACGPAPEQQGEPQPEQPQTDSAKQPVVYGTDDRQDVYAHPDATLRQRAEQSTVALMTTSDYTVGSNGNVTFNASTLQSAYNLCSNQRFLTDLTPAFCSGTLIDDDLVLTAGHCITSASACTSTRVVFNFYKTAATTLKQVTSADIFSCQSIVVRQQTSGTPNLDYAIIKLDRAATPRFVPAPIRAGNAALPVGTGVTVIGSGSGIPFKIDSGGKVRDARAGSLDYFIATTDTFGGNSGSGVYENTGYTVAGILVRGETDYVSSGSCRIVNACAETGCSGEDITYVRPAVNAYCAVAGSLRLCGTTQPPPSTTFTFTASNTNNAQQNTTNRAVTLAAGQTIRVGTCSVSGASGTGDTYLRLSNAAGTSVASNDDSCGTLSFFSYTATTAGTYTIRAGCYSSNSCSGTVAYTIQ</sequence>
<dbReference type="EMBL" id="FOIB01000012">
    <property type="protein sequence ID" value="SEU37893.1"/>
    <property type="molecule type" value="Genomic_DNA"/>
</dbReference>
<dbReference type="PROSITE" id="PS00134">
    <property type="entry name" value="TRYPSIN_HIS"/>
    <property type="match status" value="1"/>
</dbReference>
<evidence type="ECO:0000256" key="5">
    <source>
        <dbReference type="ARBA" id="ARBA00022825"/>
    </source>
</evidence>
<feature type="region of interest" description="Disordered" evidence="7">
    <location>
        <begin position="27"/>
        <end position="48"/>
    </location>
</feature>
<dbReference type="InterPro" id="IPR001254">
    <property type="entry name" value="Trypsin_dom"/>
</dbReference>
<dbReference type="EC" id="3.4.21.-" evidence="6"/>
<comment type="caution">
    <text evidence="9">The sequence shown here is derived from an EMBL/GenBank/DDBJ whole genome shotgun (WGS) entry which is preliminary data.</text>
</comment>
<keyword evidence="5 6" id="KW-0720">Serine protease</keyword>
<dbReference type="InterPro" id="IPR050966">
    <property type="entry name" value="Glutamyl_endopeptidase"/>
</dbReference>
<comment type="similarity">
    <text evidence="1 6">Belongs to the peptidase S1B family.</text>
</comment>
<evidence type="ECO:0000256" key="7">
    <source>
        <dbReference type="SAM" id="MobiDB-lite"/>
    </source>
</evidence>
<dbReference type="InterPro" id="IPR008256">
    <property type="entry name" value="Peptidase_S1B"/>
</dbReference>
<dbReference type="Proteomes" id="UP000183760">
    <property type="component" value="Unassembled WGS sequence"/>
</dbReference>
<feature type="chain" id="PRO_5044967559" description="Serine protease" evidence="6">
    <location>
        <begin position="25"/>
        <end position="435"/>
    </location>
</feature>
<dbReference type="InterPro" id="IPR018114">
    <property type="entry name" value="TRYPSIN_HIS"/>
</dbReference>
<evidence type="ECO:0000313" key="9">
    <source>
        <dbReference type="EMBL" id="SEU37893.1"/>
    </source>
</evidence>
<dbReference type="Gene3D" id="2.40.10.10">
    <property type="entry name" value="Trypsin-like serine proteases"/>
    <property type="match status" value="2"/>
</dbReference>
<dbReference type="PROSITE" id="PS50240">
    <property type="entry name" value="TRYPSIN_DOM"/>
    <property type="match status" value="1"/>
</dbReference>